<proteinExistence type="predicted"/>
<dbReference type="Pfam" id="PF00504">
    <property type="entry name" value="Chloroa_b-bind"/>
    <property type="match status" value="1"/>
</dbReference>
<accession>A0ABP0L429</accession>
<evidence type="ECO:0000256" key="3">
    <source>
        <dbReference type="ARBA" id="ARBA00022640"/>
    </source>
</evidence>
<evidence type="ECO:0000313" key="4">
    <source>
        <dbReference type="EMBL" id="CAK9033683.1"/>
    </source>
</evidence>
<gene>
    <name evidence="4" type="ORF">SCF082_LOCUS20589</name>
</gene>
<evidence type="ECO:0000256" key="2">
    <source>
        <dbReference type="ARBA" id="ARBA00022528"/>
    </source>
</evidence>
<reference evidence="4 5" key="1">
    <citation type="submission" date="2024-02" db="EMBL/GenBank/DDBJ databases">
        <authorList>
            <person name="Chen Y."/>
            <person name="Shah S."/>
            <person name="Dougan E. K."/>
            <person name="Thang M."/>
            <person name="Chan C."/>
        </authorList>
    </citation>
    <scope>NUCLEOTIDE SEQUENCE [LARGE SCALE GENOMIC DNA]</scope>
</reference>
<dbReference type="Gene3D" id="1.10.3460.10">
    <property type="entry name" value="Chlorophyll a/b binding protein domain"/>
    <property type="match status" value="1"/>
</dbReference>
<name>A0ABP0L429_9DINO</name>
<sequence>MAGLHDHVCGMAGHLCLLEKPWDILGWSDIIIEAEKSIWNQFRKAELQEVNNGRLAMLAITGLIAQDLLLGEYGKTFVELPWPQDMGVYEPFATFQYPRLFPEL</sequence>
<protein>
    <submittedName>
        <fullName evidence="4">Light-harvesting protein</fullName>
    </submittedName>
</protein>
<evidence type="ECO:0000256" key="1">
    <source>
        <dbReference type="ARBA" id="ARBA00004229"/>
    </source>
</evidence>
<dbReference type="EMBL" id="CAXAMM010014413">
    <property type="protein sequence ID" value="CAK9033683.1"/>
    <property type="molecule type" value="Genomic_DNA"/>
</dbReference>
<organism evidence="4 5">
    <name type="scientific">Durusdinium trenchii</name>
    <dbReference type="NCBI Taxonomy" id="1381693"/>
    <lineage>
        <taxon>Eukaryota</taxon>
        <taxon>Sar</taxon>
        <taxon>Alveolata</taxon>
        <taxon>Dinophyceae</taxon>
        <taxon>Suessiales</taxon>
        <taxon>Symbiodiniaceae</taxon>
        <taxon>Durusdinium</taxon>
    </lineage>
</organism>
<comment type="caution">
    <text evidence="4">The sequence shown here is derived from an EMBL/GenBank/DDBJ whole genome shotgun (WGS) entry which is preliminary data.</text>
</comment>
<keyword evidence="5" id="KW-1185">Reference proteome</keyword>
<evidence type="ECO:0000313" key="5">
    <source>
        <dbReference type="Proteomes" id="UP001642464"/>
    </source>
</evidence>
<dbReference type="Proteomes" id="UP001642464">
    <property type="component" value="Unassembled WGS sequence"/>
</dbReference>
<dbReference type="SUPFAM" id="SSF103511">
    <property type="entry name" value="Chlorophyll a-b binding protein"/>
    <property type="match status" value="1"/>
</dbReference>
<comment type="subcellular location">
    <subcellularLocation>
        <location evidence="1">Plastid</location>
        <location evidence="1">Chloroplast</location>
    </subcellularLocation>
</comment>
<keyword evidence="3" id="KW-0934">Plastid</keyword>
<keyword evidence="2" id="KW-0150">Chloroplast</keyword>
<dbReference type="InterPro" id="IPR022796">
    <property type="entry name" value="Chloroa_b-bind"/>
</dbReference>